<reference evidence="1" key="1">
    <citation type="submission" date="2009-08" db="EMBL/GenBank/DDBJ databases">
        <title>Annotation of Salpingoeca rosetta.</title>
        <authorList>
            <consortium name="The Broad Institute Genome Sequencing Platform"/>
            <person name="Russ C."/>
            <person name="Cuomo C."/>
            <person name="Burger G."/>
            <person name="Gray M.W."/>
            <person name="Holland P.W.H."/>
            <person name="King N."/>
            <person name="Lang F.B.F."/>
            <person name="Roger A.J."/>
            <person name="Ruiz-Trillo I."/>
            <person name="Young S.K."/>
            <person name="Zeng Q."/>
            <person name="Gargeya S."/>
            <person name="Alvarado L."/>
            <person name="Berlin A."/>
            <person name="Chapman S.B."/>
            <person name="Chen Z."/>
            <person name="Freedman E."/>
            <person name="Gellesch M."/>
            <person name="Goldberg J."/>
            <person name="Griggs A."/>
            <person name="Gujja S."/>
            <person name="Heilman E."/>
            <person name="Heiman D."/>
            <person name="Howarth C."/>
            <person name="Mehta T."/>
            <person name="Neiman D."/>
            <person name="Pearson M."/>
            <person name="Roberts A."/>
            <person name="Saif S."/>
            <person name="Shea T."/>
            <person name="Shenoy N."/>
            <person name="Sisk P."/>
            <person name="Stolte C."/>
            <person name="Sykes S."/>
            <person name="White J."/>
            <person name="Yandava C."/>
            <person name="Haas B."/>
            <person name="Nusbaum C."/>
            <person name="Birren B."/>
        </authorList>
    </citation>
    <scope>NUCLEOTIDE SEQUENCE [LARGE SCALE GENOMIC DNA]</scope>
    <source>
        <strain evidence="1">ATCC 50818</strain>
    </source>
</reference>
<evidence type="ECO:0000313" key="2">
    <source>
        <dbReference type="Proteomes" id="UP000007799"/>
    </source>
</evidence>
<dbReference type="RefSeq" id="XP_004990304.1">
    <property type="nucleotide sequence ID" value="XM_004990247.1"/>
</dbReference>
<protein>
    <submittedName>
        <fullName evidence="1">Uncharacterized protein</fullName>
    </submittedName>
</protein>
<keyword evidence="2" id="KW-1185">Reference proteome</keyword>
<name>F2UL29_SALR5</name>
<gene>
    <name evidence="1" type="ORF">PTSG_08919</name>
</gene>
<evidence type="ECO:0000313" key="1">
    <source>
        <dbReference type="EMBL" id="EGD77828.1"/>
    </source>
</evidence>
<dbReference type="GeneID" id="16070857"/>
<dbReference type="KEGG" id="sre:PTSG_08919"/>
<dbReference type="EMBL" id="GL832979">
    <property type="protein sequence ID" value="EGD77828.1"/>
    <property type="molecule type" value="Genomic_DNA"/>
</dbReference>
<organism evidence="2">
    <name type="scientific">Salpingoeca rosetta (strain ATCC 50818 / BSB-021)</name>
    <dbReference type="NCBI Taxonomy" id="946362"/>
    <lineage>
        <taxon>Eukaryota</taxon>
        <taxon>Choanoflagellata</taxon>
        <taxon>Craspedida</taxon>
        <taxon>Salpingoecidae</taxon>
        <taxon>Salpingoeca</taxon>
    </lineage>
</organism>
<proteinExistence type="predicted"/>
<dbReference type="AlphaFoldDB" id="F2UL29"/>
<accession>F2UL29</accession>
<sequence>MGRSAVGVRMCVSGAQASKVLINTATCSQPSTRQQLRTMLVGRQEEEDERGDRGAQQQQQLARCLENTGQLTQSEAGLIQDGFGSVQRFSSATQHSLLACR</sequence>
<dbReference type="Proteomes" id="UP000007799">
    <property type="component" value="Unassembled WGS sequence"/>
</dbReference>
<dbReference type="InParanoid" id="F2UL29"/>